<evidence type="ECO:0000256" key="8">
    <source>
        <dbReference type="ARBA" id="ARBA00022927"/>
    </source>
</evidence>
<dbReference type="GO" id="GO:0005829">
    <property type="term" value="C:cytosol"/>
    <property type="evidence" value="ECO:0007669"/>
    <property type="project" value="TreeGrafter"/>
</dbReference>
<reference evidence="13" key="1">
    <citation type="submission" date="2016-12" db="EMBL/GenBank/DDBJ databases">
        <authorList>
            <person name="Gaudriault S."/>
        </authorList>
    </citation>
    <scope>NUCLEOTIDE SEQUENCE [LARGE SCALE GENOMIC DNA]</scope>
    <source>
        <strain evidence="13">HGB1681 (deposited as PTA-6826 in the American Type Culture Collection)</strain>
    </source>
</reference>
<protein>
    <recommendedName>
        <fullName evidence="4">Flagellar assembly protein FliH</fullName>
    </recommendedName>
</protein>
<evidence type="ECO:0000259" key="10">
    <source>
        <dbReference type="Pfam" id="PF02108"/>
    </source>
</evidence>
<evidence type="ECO:0000256" key="6">
    <source>
        <dbReference type="ARBA" id="ARBA00022490"/>
    </source>
</evidence>
<evidence type="ECO:0000256" key="2">
    <source>
        <dbReference type="ARBA" id="ARBA00004496"/>
    </source>
</evidence>
<dbReference type="GO" id="GO:0009288">
    <property type="term" value="C:bacterial-type flagellum"/>
    <property type="evidence" value="ECO:0007669"/>
    <property type="project" value="InterPro"/>
</dbReference>
<dbReference type="Pfam" id="PF02108">
    <property type="entry name" value="FliH"/>
    <property type="match status" value="1"/>
</dbReference>
<evidence type="ECO:0000256" key="5">
    <source>
        <dbReference type="ARBA" id="ARBA00022448"/>
    </source>
</evidence>
<evidence type="ECO:0000256" key="9">
    <source>
        <dbReference type="ARBA" id="ARBA00023225"/>
    </source>
</evidence>
<comment type="similarity">
    <text evidence="3">Belongs to the FliH family.</text>
</comment>
<organism evidence="12 13">
    <name type="scientific">Xenorhabdus innexi</name>
    <dbReference type="NCBI Taxonomy" id="290109"/>
    <lineage>
        <taxon>Bacteria</taxon>
        <taxon>Pseudomonadati</taxon>
        <taxon>Pseudomonadota</taxon>
        <taxon>Gammaproteobacteria</taxon>
        <taxon>Enterobacterales</taxon>
        <taxon>Morganellaceae</taxon>
        <taxon>Xenorhabdus</taxon>
    </lineage>
</organism>
<dbReference type="InterPro" id="IPR051472">
    <property type="entry name" value="T3SS_Stator/FliH"/>
</dbReference>
<dbReference type="NCBIfam" id="NF004266">
    <property type="entry name" value="PRK05687.1-1"/>
    <property type="match status" value="1"/>
</dbReference>
<dbReference type="InterPro" id="IPR018035">
    <property type="entry name" value="Flagellar_FliH/T3SS_HrpE"/>
</dbReference>
<keyword evidence="8" id="KW-0653">Protein transport</keyword>
<dbReference type="InterPro" id="IPR000563">
    <property type="entry name" value="Flag_FliH"/>
</dbReference>
<comment type="function">
    <text evidence="1">Needed for flagellar regrowth and assembly.</text>
</comment>
<keyword evidence="12" id="KW-0969">Cilium</keyword>
<keyword evidence="14" id="KW-1185">Reference proteome</keyword>
<keyword evidence="12" id="KW-0282">Flagellum</keyword>
<dbReference type="Proteomes" id="UP000224871">
    <property type="component" value="Unassembled WGS sequence"/>
</dbReference>
<evidence type="ECO:0000313" key="13">
    <source>
        <dbReference type="Proteomes" id="UP000196435"/>
    </source>
</evidence>
<dbReference type="PRINTS" id="PR01003">
    <property type="entry name" value="FLGFLIH"/>
</dbReference>
<keyword evidence="5" id="KW-0813">Transport</keyword>
<dbReference type="AlphaFoldDB" id="A0A1N6MVZ2"/>
<evidence type="ECO:0000313" key="12">
    <source>
        <dbReference type="EMBL" id="SIP73038.1"/>
    </source>
</evidence>
<comment type="subcellular location">
    <subcellularLocation>
        <location evidence="2">Cytoplasm</location>
    </subcellularLocation>
</comment>
<reference evidence="12" key="2">
    <citation type="submission" date="2016-12" db="EMBL/GenBank/DDBJ databases">
        <authorList>
            <person name="Song W.-J."/>
            <person name="Kurnit D.M."/>
        </authorList>
    </citation>
    <scope>NUCLEOTIDE SEQUENCE [LARGE SCALE GENOMIC DNA]</scope>
    <source>
        <strain evidence="12">HGB1681</strain>
    </source>
</reference>
<evidence type="ECO:0000313" key="14">
    <source>
        <dbReference type="Proteomes" id="UP000224871"/>
    </source>
</evidence>
<dbReference type="GO" id="GO:0044781">
    <property type="term" value="P:bacterial-type flagellum organization"/>
    <property type="evidence" value="ECO:0007669"/>
    <property type="project" value="UniProtKB-KW"/>
</dbReference>
<dbReference type="GO" id="GO:0015031">
    <property type="term" value="P:protein transport"/>
    <property type="evidence" value="ECO:0007669"/>
    <property type="project" value="UniProtKB-KW"/>
</dbReference>
<dbReference type="EMBL" id="FTLG01000080">
    <property type="protein sequence ID" value="SIP73038.1"/>
    <property type="molecule type" value="Genomic_DNA"/>
</dbReference>
<dbReference type="PANTHER" id="PTHR34982">
    <property type="entry name" value="YOP PROTEINS TRANSLOCATION PROTEIN L"/>
    <property type="match status" value="1"/>
</dbReference>
<keyword evidence="9" id="KW-1006">Bacterial flagellum protein export</keyword>
<evidence type="ECO:0000313" key="11">
    <source>
        <dbReference type="EMBL" id="PHM37484.1"/>
    </source>
</evidence>
<sequence>MVVMIPMSDNSNNGNWQRWLPGELTPWETLQAALDRNKTESSDNQEPSEQERLQEQARILDELKEQARQAGHEQGVAEGHARGYEQGVEAGRKAGFEQGLQEAGEQQQVVIEQWKALLNDFSHSLDGLDTVIASRLMQLSLTAAQHIIGQPAVCDGTALLNQIREFIQQEPMFSGKPQLRVHPQDIPLVEQQLGEILALHGWRLIADNKLHPGGCKVSADEGDLDASLATRWHEMCRLAGSGEL</sequence>
<reference evidence="11 14" key="3">
    <citation type="journal article" date="2017" name="Nat. Microbiol.">
        <title>Natural product diversity associated with the nematode symbionts Photorhabdus and Xenorhabdus.</title>
        <authorList>
            <person name="Tobias N.J."/>
            <person name="Wolff H."/>
            <person name="Djahanschiri B."/>
            <person name="Grundmann F."/>
            <person name="Kronenwerth M."/>
            <person name="Shi Y.M."/>
            <person name="Simonyi S."/>
            <person name="Grun P."/>
            <person name="Shapiro-Ilan D."/>
            <person name="Pidot S.J."/>
            <person name="Stinear T.P."/>
            <person name="Ebersberger I."/>
            <person name="Bode H.B."/>
        </authorList>
    </citation>
    <scope>NUCLEOTIDE SEQUENCE [LARGE SCALE GENOMIC DNA]</scope>
    <source>
        <strain evidence="11 14">DSM 16336</strain>
    </source>
</reference>
<evidence type="ECO:0000256" key="4">
    <source>
        <dbReference type="ARBA" id="ARBA00016507"/>
    </source>
</evidence>
<keyword evidence="7" id="KW-1005">Bacterial flagellum biogenesis</keyword>
<dbReference type="PANTHER" id="PTHR34982:SF1">
    <property type="entry name" value="FLAGELLAR ASSEMBLY PROTEIN FLIH"/>
    <property type="match status" value="1"/>
</dbReference>
<evidence type="ECO:0000256" key="7">
    <source>
        <dbReference type="ARBA" id="ARBA00022795"/>
    </source>
</evidence>
<accession>A0A1N6MVZ2</accession>
<feature type="domain" description="Flagellar assembly protein FliH/Type III secretion system HrpE" evidence="10">
    <location>
        <begin position="111"/>
        <end position="234"/>
    </location>
</feature>
<gene>
    <name evidence="12" type="primary">fliH</name>
    <name evidence="11" type="ORF">Xinn_00862</name>
    <name evidence="12" type="ORF">XIS1_1700089</name>
</gene>
<name>A0A1N6MVZ2_9GAMM</name>
<keyword evidence="12" id="KW-0966">Cell projection</keyword>
<evidence type="ECO:0000256" key="1">
    <source>
        <dbReference type="ARBA" id="ARBA00003041"/>
    </source>
</evidence>
<evidence type="ECO:0000256" key="3">
    <source>
        <dbReference type="ARBA" id="ARBA00006602"/>
    </source>
</evidence>
<dbReference type="GO" id="GO:0071973">
    <property type="term" value="P:bacterial-type flagellum-dependent cell motility"/>
    <property type="evidence" value="ECO:0007669"/>
    <property type="project" value="InterPro"/>
</dbReference>
<proteinExistence type="inferred from homology"/>
<dbReference type="GO" id="GO:0003774">
    <property type="term" value="F:cytoskeletal motor activity"/>
    <property type="evidence" value="ECO:0007669"/>
    <property type="project" value="InterPro"/>
</dbReference>
<keyword evidence="6" id="KW-0963">Cytoplasm</keyword>
<dbReference type="EMBL" id="NIBU01000007">
    <property type="protein sequence ID" value="PHM37484.1"/>
    <property type="molecule type" value="Genomic_DNA"/>
</dbReference>
<dbReference type="Proteomes" id="UP000196435">
    <property type="component" value="Unassembled WGS sequence"/>
</dbReference>